<sequence>MKAAFIAAVASGIALGGPAAAQISDETVKIGVLNDRSGLYADLGGEGSVVAARMAVEEFGGKVSGKPVVIVSADHQNKPDIGSAIAREWIDRDGVDAIVDVPHSATALGVLSVTREKNRMLMLSGPALTEFTGKQCAPTTIHWTYDSYSMANVTARASVKRGGDTWFFLTGDNAGSHSQERDGIAFVEKAGGKVVGTVRHPLNTLDFSSFLLRAQASQAKVIGLANAGGDTVNAIKQAAEFGIVQGGQRLAGLLIFITDVHSIGLKDAQGLMFTESFYWDMDEKTRAWSRKFMEKFGGRAPTAAQAGVYSAVRHYLKAVEKAGTDDSPTVSKTMKELPVNDMFSNDFKIRADGRVVRDMYLFEVKSPADSRTPWDYYKVLARVPGEEAYRPMAEGGCPLVTP</sequence>
<dbReference type="Gene3D" id="3.40.50.2300">
    <property type="match status" value="2"/>
</dbReference>
<dbReference type="PANTHER" id="PTHR30483">
    <property type="entry name" value="LEUCINE-SPECIFIC-BINDING PROTEIN"/>
    <property type="match status" value="1"/>
</dbReference>
<evidence type="ECO:0000256" key="3">
    <source>
        <dbReference type="ARBA" id="ARBA00022970"/>
    </source>
</evidence>
<protein>
    <submittedName>
        <fullName evidence="6">ABC transporter permease</fullName>
    </submittedName>
</protein>
<dbReference type="RefSeq" id="WP_045584268.1">
    <property type="nucleotide sequence ID" value="NZ_CP012403.1"/>
</dbReference>
<dbReference type="AlphaFoldDB" id="A0AAC8W265"/>
<feature type="domain" description="Leucine-binding protein" evidence="5">
    <location>
        <begin position="27"/>
        <end position="365"/>
    </location>
</feature>
<keyword evidence="3" id="KW-0813">Transport</keyword>
<evidence type="ECO:0000256" key="2">
    <source>
        <dbReference type="ARBA" id="ARBA00022729"/>
    </source>
</evidence>
<dbReference type="KEGG" id="ati:AL072_21660"/>
<evidence type="ECO:0000259" key="5">
    <source>
        <dbReference type="Pfam" id="PF13458"/>
    </source>
</evidence>
<name>A0AAC8W265_9PROT</name>
<dbReference type="EMBL" id="CP012403">
    <property type="protein sequence ID" value="ALG73591.1"/>
    <property type="molecule type" value="Genomic_DNA"/>
</dbReference>
<keyword evidence="2 4" id="KW-0732">Signal</keyword>
<dbReference type="CDD" id="cd06327">
    <property type="entry name" value="PBP1_SBP-like"/>
    <property type="match status" value="1"/>
</dbReference>
<dbReference type="Pfam" id="PF13458">
    <property type="entry name" value="Peripla_BP_6"/>
    <property type="match status" value="1"/>
</dbReference>
<accession>A0AAC8W265</accession>
<keyword evidence="3" id="KW-0029">Amino-acid transport</keyword>
<gene>
    <name evidence="6" type="ORF">AL072_21660</name>
</gene>
<comment type="similarity">
    <text evidence="1">Belongs to the leucine-binding protein family.</text>
</comment>
<organism evidence="6 7">
    <name type="scientific">Azospirillum thiophilum</name>
    <dbReference type="NCBI Taxonomy" id="528244"/>
    <lineage>
        <taxon>Bacteria</taxon>
        <taxon>Pseudomonadati</taxon>
        <taxon>Pseudomonadota</taxon>
        <taxon>Alphaproteobacteria</taxon>
        <taxon>Rhodospirillales</taxon>
        <taxon>Azospirillaceae</taxon>
        <taxon>Azospirillum</taxon>
    </lineage>
</organism>
<dbReference type="PANTHER" id="PTHR30483:SF6">
    <property type="entry name" value="PERIPLASMIC BINDING PROTEIN OF ABC TRANSPORTER FOR NATURAL AMINO ACIDS"/>
    <property type="match status" value="1"/>
</dbReference>
<dbReference type="Proteomes" id="UP000069935">
    <property type="component" value="Chromosome 3"/>
</dbReference>
<dbReference type="InterPro" id="IPR051010">
    <property type="entry name" value="BCAA_transport"/>
</dbReference>
<evidence type="ECO:0000256" key="1">
    <source>
        <dbReference type="ARBA" id="ARBA00010062"/>
    </source>
</evidence>
<proteinExistence type="inferred from homology"/>
<dbReference type="GO" id="GO:0006865">
    <property type="term" value="P:amino acid transport"/>
    <property type="evidence" value="ECO:0007669"/>
    <property type="project" value="UniProtKB-KW"/>
</dbReference>
<reference evidence="6 7" key="2">
    <citation type="journal article" date="2016" name="Genome Announc.">
        <title>Complete Genome Sequence of a Strain of Azospirillum thiophilum Isolated from a Sulfide Spring.</title>
        <authorList>
            <person name="Fomenkov A."/>
            <person name="Vincze T."/>
            <person name="Grabovich M."/>
            <person name="Anton B.P."/>
            <person name="Dubinina G."/>
            <person name="Orlova M."/>
            <person name="Belousova E."/>
            <person name="Roberts R.J."/>
        </authorList>
    </citation>
    <scope>NUCLEOTIDE SEQUENCE [LARGE SCALE GENOMIC DNA]</scope>
    <source>
        <strain evidence="6 7">BV-S</strain>
    </source>
</reference>
<dbReference type="SUPFAM" id="SSF53822">
    <property type="entry name" value="Periplasmic binding protein-like I"/>
    <property type="match status" value="1"/>
</dbReference>
<dbReference type="InterPro" id="IPR028082">
    <property type="entry name" value="Peripla_BP_I"/>
</dbReference>
<dbReference type="InterPro" id="IPR028081">
    <property type="entry name" value="Leu-bd"/>
</dbReference>
<keyword evidence="7" id="KW-1185">Reference proteome</keyword>
<evidence type="ECO:0000313" key="6">
    <source>
        <dbReference type="EMBL" id="ALG73591.1"/>
    </source>
</evidence>
<reference evidence="7" key="1">
    <citation type="submission" date="2015-12" db="EMBL/GenBank/DDBJ databases">
        <title>Complete Genome Sequence of Azospirillum thiophilum BV-S.</title>
        <authorList>
            <person name="Fomenkov A."/>
            <person name="Vincze T."/>
            <person name="Grabovich M."/>
            <person name="Dubinina G."/>
            <person name="Orlova M."/>
            <person name="Belousova E."/>
            <person name="Roberts R.J."/>
        </authorList>
    </citation>
    <scope>NUCLEOTIDE SEQUENCE [LARGE SCALE GENOMIC DNA]</scope>
    <source>
        <strain evidence="7">BV-S</strain>
    </source>
</reference>
<feature type="signal peptide" evidence="4">
    <location>
        <begin position="1"/>
        <end position="21"/>
    </location>
</feature>
<evidence type="ECO:0000256" key="4">
    <source>
        <dbReference type="SAM" id="SignalP"/>
    </source>
</evidence>
<feature type="chain" id="PRO_5041946610" evidence="4">
    <location>
        <begin position="22"/>
        <end position="402"/>
    </location>
</feature>
<evidence type="ECO:0000313" key="7">
    <source>
        <dbReference type="Proteomes" id="UP000069935"/>
    </source>
</evidence>